<sequence>MVISENSIRNSAKPHKIYHSIVQLTHVLIEKDNGRQLMRLKHFVEFAEGIHKVCDFRKLMQLGVCRSGGCRMY</sequence>
<organism evidence="1 2">
    <name type="scientific">Malus baccata</name>
    <name type="common">Siberian crab apple</name>
    <name type="synonym">Pyrus baccata</name>
    <dbReference type="NCBI Taxonomy" id="106549"/>
    <lineage>
        <taxon>Eukaryota</taxon>
        <taxon>Viridiplantae</taxon>
        <taxon>Streptophyta</taxon>
        <taxon>Embryophyta</taxon>
        <taxon>Tracheophyta</taxon>
        <taxon>Spermatophyta</taxon>
        <taxon>Magnoliopsida</taxon>
        <taxon>eudicotyledons</taxon>
        <taxon>Gunneridae</taxon>
        <taxon>Pentapetalae</taxon>
        <taxon>rosids</taxon>
        <taxon>fabids</taxon>
        <taxon>Rosales</taxon>
        <taxon>Rosaceae</taxon>
        <taxon>Amygdaloideae</taxon>
        <taxon>Maleae</taxon>
        <taxon>Malus</taxon>
    </lineage>
</organism>
<evidence type="ECO:0000313" key="1">
    <source>
        <dbReference type="EMBL" id="TQD84763.1"/>
    </source>
</evidence>
<gene>
    <name evidence="1" type="ORF">C1H46_029689</name>
</gene>
<name>A0A540LE60_MALBA</name>
<protein>
    <submittedName>
        <fullName evidence="1">Uncharacterized protein</fullName>
    </submittedName>
</protein>
<dbReference type="AlphaFoldDB" id="A0A540LE60"/>
<keyword evidence="2" id="KW-1185">Reference proteome</keyword>
<reference evidence="1 2" key="1">
    <citation type="journal article" date="2019" name="G3 (Bethesda)">
        <title>Sequencing of a Wild Apple (Malus baccata) Genome Unravels the Differences Between Cultivated and Wild Apple Species Regarding Disease Resistance and Cold Tolerance.</title>
        <authorList>
            <person name="Chen X."/>
        </authorList>
    </citation>
    <scope>NUCLEOTIDE SEQUENCE [LARGE SCALE GENOMIC DNA]</scope>
    <source>
        <strain evidence="2">cv. Shandingzi</strain>
        <tissue evidence="1">Leaves</tissue>
    </source>
</reference>
<proteinExistence type="predicted"/>
<evidence type="ECO:0000313" key="2">
    <source>
        <dbReference type="Proteomes" id="UP000315295"/>
    </source>
</evidence>
<comment type="caution">
    <text evidence="1">The sequence shown here is derived from an EMBL/GenBank/DDBJ whole genome shotgun (WGS) entry which is preliminary data.</text>
</comment>
<dbReference type="EMBL" id="VIEB01000621">
    <property type="protein sequence ID" value="TQD84763.1"/>
    <property type="molecule type" value="Genomic_DNA"/>
</dbReference>
<accession>A0A540LE60</accession>
<dbReference type="Proteomes" id="UP000315295">
    <property type="component" value="Unassembled WGS sequence"/>
</dbReference>